<sequence length="179" mass="18986">MEAEVRAMVPMELETGEDGAGRAPLSAELAYAAADPFAVTMTFYCDGDEVTRWRLDRQQLAEGCRYPVGEGDVRIAPAPAPGAARGTRVRVELLGTPGPAGRDRAVLYAATADVTAFLATAHAVVPPGEERVCLDDLVSRLVREASPVSPEASSPQVSSPEVSFPEATPTFPVEDHLPR</sequence>
<dbReference type="GO" id="GO:0000917">
    <property type="term" value="P:division septum assembly"/>
    <property type="evidence" value="ECO:0007669"/>
    <property type="project" value="UniProtKB-KW"/>
</dbReference>
<dbReference type="GO" id="GO:0030435">
    <property type="term" value="P:sporulation resulting in formation of a cellular spore"/>
    <property type="evidence" value="ECO:0007669"/>
    <property type="project" value="UniProtKB-KW"/>
</dbReference>
<name>A0A6L6X0Y7_9ACTN</name>
<comment type="similarity">
    <text evidence="2">Belongs to the SsgA family.</text>
</comment>
<dbReference type="AlphaFoldDB" id="A0A6L6X0Y7"/>
<keyword evidence="4" id="KW-0749">Sporulation</keyword>
<keyword evidence="5" id="KW-0717">Septation</keyword>
<evidence type="ECO:0000256" key="5">
    <source>
        <dbReference type="ARBA" id="ARBA00023210"/>
    </source>
</evidence>
<keyword evidence="6" id="KW-0131">Cell cycle</keyword>
<evidence type="ECO:0000256" key="4">
    <source>
        <dbReference type="ARBA" id="ARBA00022969"/>
    </source>
</evidence>
<proteinExistence type="inferred from homology"/>
<feature type="compositionally biased region" description="Low complexity" evidence="7">
    <location>
        <begin position="145"/>
        <end position="166"/>
    </location>
</feature>
<gene>
    <name evidence="8" type="ORF">GPA10_21725</name>
</gene>
<dbReference type="Gene3D" id="2.30.31.20">
    <property type="entry name" value="Sporulation-specific cell division protein SsgB"/>
    <property type="match status" value="1"/>
</dbReference>
<evidence type="ECO:0000256" key="1">
    <source>
        <dbReference type="ARBA" id="ARBA00004431"/>
    </source>
</evidence>
<reference evidence="8 9" key="1">
    <citation type="submission" date="2019-11" db="EMBL/GenBank/DDBJ databases">
        <title>Streptomyces typhae sp. nov., a novel endophytic actinomycete isolated from the root of cattail pollen (Typha angustifolia L.).</title>
        <authorList>
            <person name="Peng C."/>
        </authorList>
    </citation>
    <scope>NUCLEOTIDE SEQUENCE [LARGE SCALE GENOMIC DNA]</scope>
    <source>
        <strain evidence="9">p1417</strain>
    </source>
</reference>
<evidence type="ECO:0000256" key="3">
    <source>
        <dbReference type="ARBA" id="ARBA00022618"/>
    </source>
</evidence>
<organism evidence="8 9">
    <name type="scientific">Streptomyces typhae</name>
    <dbReference type="NCBI Taxonomy" id="2681492"/>
    <lineage>
        <taxon>Bacteria</taxon>
        <taxon>Bacillati</taxon>
        <taxon>Actinomycetota</taxon>
        <taxon>Actinomycetes</taxon>
        <taxon>Kitasatosporales</taxon>
        <taxon>Streptomycetaceae</taxon>
        <taxon>Streptomyces</taxon>
    </lineage>
</organism>
<comment type="subcellular location">
    <subcellularLocation>
        <location evidence="1">Cell septum</location>
    </subcellularLocation>
</comment>
<comment type="caution">
    <text evidence="8">The sequence shown here is derived from an EMBL/GenBank/DDBJ whole genome shotgun (WGS) entry which is preliminary data.</text>
</comment>
<keyword evidence="3 8" id="KW-0132">Cell division</keyword>
<evidence type="ECO:0000313" key="9">
    <source>
        <dbReference type="Proteomes" id="UP000483802"/>
    </source>
</evidence>
<keyword evidence="9" id="KW-1185">Reference proteome</keyword>
<feature type="region of interest" description="Disordered" evidence="7">
    <location>
        <begin position="145"/>
        <end position="179"/>
    </location>
</feature>
<dbReference type="EMBL" id="WPNZ01000011">
    <property type="protein sequence ID" value="MVO87309.1"/>
    <property type="molecule type" value="Genomic_DNA"/>
</dbReference>
<dbReference type="InterPro" id="IPR006776">
    <property type="entry name" value="SsgB"/>
</dbReference>
<dbReference type="GO" id="GO:0030428">
    <property type="term" value="C:cell septum"/>
    <property type="evidence" value="ECO:0007669"/>
    <property type="project" value="UniProtKB-SubCell"/>
</dbReference>
<protein>
    <submittedName>
        <fullName evidence="8">SsgA family sporulation/cell division regulator</fullName>
    </submittedName>
</protein>
<evidence type="ECO:0000256" key="6">
    <source>
        <dbReference type="ARBA" id="ARBA00023306"/>
    </source>
</evidence>
<evidence type="ECO:0000256" key="2">
    <source>
        <dbReference type="ARBA" id="ARBA00009323"/>
    </source>
</evidence>
<dbReference type="Pfam" id="PF04686">
    <property type="entry name" value="SsgA"/>
    <property type="match status" value="1"/>
</dbReference>
<dbReference type="InterPro" id="IPR038658">
    <property type="entry name" value="SsgB_sf"/>
</dbReference>
<evidence type="ECO:0000313" key="8">
    <source>
        <dbReference type="EMBL" id="MVO87309.1"/>
    </source>
</evidence>
<evidence type="ECO:0000256" key="7">
    <source>
        <dbReference type="SAM" id="MobiDB-lite"/>
    </source>
</evidence>
<accession>A0A6L6X0Y7</accession>
<dbReference type="Proteomes" id="UP000483802">
    <property type="component" value="Unassembled WGS sequence"/>
</dbReference>